<gene>
    <name evidence="2" type="ORF">BJY01DRAFT_251270</name>
</gene>
<evidence type="ECO:0000256" key="1">
    <source>
        <dbReference type="SAM" id="MobiDB-lite"/>
    </source>
</evidence>
<feature type="region of interest" description="Disordered" evidence="1">
    <location>
        <begin position="45"/>
        <end position="69"/>
    </location>
</feature>
<evidence type="ECO:0000313" key="2">
    <source>
        <dbReference type="EMBL" id="KAL2837758.1"/>
    </source>
</evidence>
<evidence type="ECO:0000313" key="3">
    <source>
        <dbReference type="Proteomes" id="UP001610446"/>
    </source>
</evidence>
<name>A0ABR4JCG9_9EURO</name>
<protein>
    <submittedName>
        <fullName evidence="2">Uncharacterized protein</fullName>
    </submittedName>
</protein>
<dbReference type="EMBL" id="JBFXLU010000155">
    <property type="protein sequence ID" value="KAL2837758.1"/>
    <property type="molecule type" value="Genomic_DNA"/>
</dbReference>
<keyword evidence="3" id="KW-1185">Reference proteome</keyword>
<dbReference type="Proteomes" id="UP001610446">
    <property type="component" value="Unassembled WGS sequence"/>
</dbReference>
<sequence>MELGLDPATCADQLGLTLTGSNPEPTPQRNLFFFFLRRRQGNHHDNLDLLNSRHPDLKRDDRNYSIPHI</sequence>
<feature type="compositionally biased region" description="Basic and acidic residues" evidence="1">
    <location>
        <begin position="45"/>
        <end position="63"/>
    </location>
</feature>
<comment type="caution">
    <text evidence="2">The sequence shown here is derived from an EMBL/GenBank/DDBJ whole genome shotgun (WGS) entry which is preliminary data.</text>
</comment>
<reference evidence="2 3" key="1">
    <citation type="submission" date="2024-07" db="EMBL/GenBank/DDBJ databases">
        <title>Section-level genome sequencing and comparative genomics of Aspergillus sections Usti and Cavernicolus.</title>
        <authorList>
            <consortium name="Lawrence Berkeley National Laboratory"/>
            <person name="Nybo J.L."/>
            <person name="Vesth T.C."/>
            <person name="Theobald S."/>
            <person name="Frisvad J.C."/>
            <person name="Larsen T.O."/>
            <person name="Kjaerboelling I."/>
            <person name="Rothschild-Mancinelli K."/>
            <person name="Lyhne E.K."/>
            <person name="Kogle M.E."/>
            <person name="Barry K."/>
            <person name="Clum A."/>
            <person name="Na H."/>
            <person name="Ledsgaard L."/>
            <person name="Lin J."/>
            <person name="Lipzen A."/>
            <person name="Kuo A."/>
            <person name="Riley R."/>
            <person name="Mondo S."/>
            <person name="Labutti K."/>
            <person name="Haridas S."/>
            <person name="Pangalinan J."/>
            <person name="Salamov A.A."/>
            <person name="Simmons B.A."/>
            <person name="Magnuson J.K."/>
            <person name="Chen J."/>
            <person name="Drula E."/>
            <person name="Henrissat B."/>
            <person name="Wiebenga A."/>
            <person name="Lubbers R.J."/>
            <person name="Gomes A.C."/>
            <person name="Makela M.R."/>
            <person name="Stajich J."/>
            <person name="Grigoriev I.V."/>
            <person name="Mortensen U.H."/>
            <person name="De Vries R.P."/>
            <person name="Baker S.E."/>
            <person name="Andersen M.R."/>
        </authorList>
    </citation>
    <scope>NUCLEOTIDE SEQUENCE [LARGE SCALE GENOMIC DNA]</scope>
    <source>
        <strain evidence="2 3">CBS 123904</strain>
    </source>
</reference>
<organism evidence="2 3">
    <name type="scientific">Aspergillus pseudoustus</name>
    <dbReference type="NCBI Taxonomy" id="1810923"/>
    <lineage>
        <taxon>Eukaryota</taxon>
        <taxon>Fungi</taxon>
        <taxon>Dikarya</taxon>
        <taxon>Ascomycota</taxon>
        <taxon>Pezizomycotina</taxon>
        <taxon>Eurotiomycetes</taxon>
        <taxon>Eurotiomycetidae</taxon>
        <taxon>Eurotiales</taxon>
        <taxon>Aspergillaceae</taxon>
        <taxon>Aspergillus</taxon>
        <taxon>Aspergillus subgen. Nidulantes</taxon>
    </lineage>
</organism>
<accession>A0ABR4JCG9</accession>
<proteinExistence type="predicted"/>